<dbReference type="Gene3D" id="1.10.10.10">
    <property type="entry name" value="Winged helix-like DNA-binding domain superfamily/Winged helix DNA-binding domain"/>
    <property type="match status" value="1"/>
</dbReference>
<organism evidence="5 6">
    <name type="scientific">Cohnella boryungensis</name>
    <dbReference type="NCBI Taxonomy" id="768479"/>
    <lineage>
        <taxon>Bacteria</taxon>
        <taxon>Bacillati</taxon>
        <taxon>Bacillota</taxon>
        <taxon>Bacilli</taxon>
        <taxon>Bacillales</taxon>
        <taxon>Paenibacillaceae</taxon>
        <taxon>Cohnella</taxon>
    </lineage>
</organism>
<dbReference type="SMART" id="SM00347">
    <property type="entry name" value="HTH_MARR"/>
    <property type="match status" value="1"/>
</dbReference>
<comment type="caution">
    <text evidence="5">The sequence shown here is derived from an EMBL/GenBank/DDBJ whole genome shotgun (WGS) entry which is preliminary data.</text>
</comment>
<dbReference type="RefSeq" id="WP_204600662.1">
    <property type="nucleotide sequence ID" value="NZ_JBHSED010000003.1"/>
</dbReference>
<evidence type="ECO:0000313" key="6">
    <source>
        <dbReference type="Proteomes" id="UP001595755"/>
    </source>
</evidence>
<keyword evidence="3" id="KW-0804">Transcription</keyword>
<evidence type="ECO:0000313" key="5">
    <source>
        <dbReference type="EMBL" id="MFC4302478.1"/>
    </source>
</evidence>
<evidence type="ECO:0000259" key="4">
    <source>
        <dbReference type="PROSITE" id="PS50995"/>
    </source>
</evidence>
<keyword evidence="1" id="KW-0805">Transcription regulation</keyword>
<dbReference type="PANTHER" id="PTHR42756:SF1">
    <property type="entry name" value="TRANSCRIPTIONAL REPRESSOR OF EMRAB OPERON"/>
    <property type="match status" value="1"/>
</dbReference>
<name>A0ABV8S6K5_9BACL</name>
<evidence type="ECO:0000256" key="1">
    <source>
        <dbReference type="ARBA" id="ARBA00023015"/>
    </source>
</evidence>
<dbReference type="PANTHER" id="PTHR42756">
    <property type="entry name" value="TRANSCRIPTIONAL REGULATOR, MARR"/>
    <property type="match status" value="1"/>
</dbReference>
<dbReference type="Pfam" id="PF01047">
    <property type="entry name" value="MarR"/>
    <property type="match status" value="1"/>
</dbReference>
<gene>
    <name evidence="5" type="ORF">ACFO1S_03345</name>
</gene>
<dbReference type="SUPFAM" id="SSF46785">
    <property type="entry name" value="Winged helix' DNA-binding domain"/>
    <property type="match status" value="1"/>
</dbReference>
<reference evidence="6" key="1">
    <citation type="journal article" date="2019" name="Int. J. Syst. Evol. Microbiol.">
        <title>The Global Catalogue of Microorganisms (GCM) 10K type strain sequencing project: providing services to taxonomists for standard genome sequencing and annotation.</title>
        <authorList>
            <consortium name="The Broad Institute Genomics Platform"/>
            <consortium name="The Broad Institute Genome Sequencing Center for Infectious Disease"/>
            <person name="Wu L."/>
            <person name="Ma J."/>
        </authorList>
    </citation>
    <scope>NUCLEOTIDE SEQUENCE [LARGE SCALE GENOMIC DNA]</scope>
    <source>
        <strain evidence="6">CGMCC 4.1641</strain>
    </source>
</reference>
<feature type="domain" description="HTH marR-type" evidence="4">
    <location>
        <begin position="8"/>
        <end position="140"/>
    </location>
</feature>
<dbReference type="InterPro" id="IPR036388">
    <property type="entry name" value="WH-like_DNA-bd_sf"/>
</dbReference>
<dbReference type="InterPro" id="IPR036390">
    <property type="entry name" value="WH_DNA-bd_sf"/>
</dbReference>
<accession>A0ABV8S6K5</accession>
<dbReference type="EMBL" id="JBHSED010000003">
    <property type="protein sequence ID" value="MFC4302478.1"/>
    <property type="molecule type" value="Genomic_DNA"/>
</dbReference>
<proteinExistence type="predicted"/>
<dbReference type="PROSITE" id="PS50995">
    <property type="entry name" value="HTH_MARR_2"/>
    <property type="match status" value="1"/>
</dbReference>
<keyword evidence="6" id="KW-1185">Reference proteome</keyword>
<evidence type="ECO:0000256" key="3">
    <source>
        <dbReference type="ARBA" id="ARBA00023163"/>
    </source>
</evidence>
<sequence>MTQLFDKEQAIGHMLGLTYRKLTTLFLSRMKSYEITPEQWSVLFQIYKAEGLIQKEIAERSGRDRPTTTRILDHLEQRRLVYRKIGERDRRSFKVYITDEGKRLMEEMIPVERRLNEEVRQCVSDEELDLLRELLSRIGQHVQDISERE</sequence>
<evidence type="ECO:0000256" key="2">
    <source>
        <dbReference type="ARBA" id="ARBA00023125"/>
    </source>
</evidence>
<dbReference type="InterPro" id="IPR000835">
    <property type="entry name" value="HTH_MarR-typ"/>
</dbReference>
<keyword evidence="2" id="KW-0238">DNA-binding</keyword>
<protein>
    <submittedName>
        <fullName evidence="5">MarR family winged helix-turn-helix transcriptional regulator</fullName>
    </submittedName>
</protein>
<dbReference type="Proteomes" id="UP001595755">
    <property type="component" value="Unassembled WGS sequence"/>
</dbReference>
<dbReference type="PRINTS" id="PR00598">
    <property type="entry name" value="HTHMARR"/>
</dbReference>